<proteinExistence type="predicted"/>
<name>A0A3N6MDS3_NATCH</name>
<protein>
    <submittedName>
        <fullName evidence="2">Uncharacterized protein</fullName>
    </submittedName>
</protein>
<dbReference type="AlphaFoldDB" id="A0A3N6MDS3"/>
<organism evidence="2 3">
    <name type="scientific">Natrarchaeobius chitinivorans</name>
    <dbReference type="NCBI Taxonomy" id="1679083"/>
    <lineage>
        <taxon>Archaea</taxon>
        <taxon>Methanobacteriati</taxon>
        <taxon>Methanobacteriota</taxon>
        <taxon>Stenosarchaea group</taxon>
        <taxon>Halobacteria</taxon>
        <taxon>Halobacteriales</taxon>
        <taxon>Natrialbaceae</taxon>
        <taxon>Natrarchaeobius</taxon>
    </lineage>
</organism>
<gene>
    <name evidence="2" type="ORF">EA472_22560</name>
</gene>
<evidence type="ECO:0000313" key="3">
    <source>
        <dbReference type="Proteomes" id="UP000281431"/>
    </source>
</evidence>
<accession>A0A3N6MDS3</accession>
<reference evidence="2 3" key="1">
    <citation type="submission" date="2018-10" db="EMBL/GenBank/DDBJ databases">
        <title>Natrarchaeobius chitinivorans gen. nov., sp. nov., and Natrarchaeobius haloalkaliphilus sp. nov., alkaliphilic, chitin-utilizing haloarchaea from hypersaline alkaline lakes.</title>
        <authorList>
            <person name="Sorokin D.Y."/>
            <person name="Elcheninov A.G."/>
            <person name="Kostrikina N.A."/>
            <person name="Bale N.J."/>
            <person name="Sinninghe Damste J.S."/>
            <person name="Khijniak T.V."/>
            <person name="Kublanov I.V."/>
            <person name="Toshchakov S.V."/>
        </authorList>
    </citation>
    <scope>NUCLEOTIDE SEQUENCE [LARGE SCALE GENOMIC DNA]</scope>
    <source>
        <strain evidence="2 3">AArcht7</strain>
    </source>
</reference>
<comment type="caution">
    <text evidence="2">The sequence shown here is derived from an EMBL/GenBank/DDBJ whole genome shotgun (WGS) entry which is preliminary data.</text>
</comment>
<sequence>MALAEDLSRSKHIGDRQAKVYAAIEVGIARDEICERLDMSESNSYQTYYDAEDNVAHAEHIATMLEDHPALNPPKTVSDVSMSEFDPARDRFDSDTRHGPDKDLTGEQYADGSDQLVTVRQSLVEDSDGIAGYLINRVNLSTGELDRRALSAARLDELIEEGALSEATASLND</sequence>
<feature type="region of interest" description="Disordered" evidence="1">
    <location>
        <begin position="68"/>
        <end position="112"/>
    </location>
</feature>
<dbReference type="Proteomes" id="UP000281431">
    <property type="component" value="Unassembled WGS sequence"/>
</dbReference>
<evidence type="ECO:0000256" key="1">
    <source>
        <dbReference type="SAM" id="MobiDB-lite"/>
    </source>
</evidence>
<dbReference type="EMBL" id="REFZ01000069">
    <property type="protein sequence ID" value="RQG93721.1"/>
    <property type="molecule type" value="Genomic_DNA"/>
</dbReference>
<feature type="compositionally biased region" description="Basic and acidic residues" evidence="1">
    <location>
        <begin position="86"/>
        <end position="105"/>
    </location>
</feature>
<keyword evidence="3" id="KW-1185">Reference proteome</keyword>
<evidence type="ECO:0000313" key="2">
    <source>
        <dbReference type="EMBL" id="RQG93721.1"/>
    </source>
</evidence>